<evidence type="ECO:0000256" key="1">
    <source>
        <dbReference type="ARBA" id="ARBA00009199"/>
    </source>
</evidence>
<dbReference type="GeneID" id="303485068"/>
<organism evidence="3 4">
    <name type="scientific">Blastomonas fulva</name>
    <dbReference type="NCBI Taxonomy" id="1550728"/>
    <lineage>
        <taxon>Bacteria</taxon>
        <taxon>Pseudomonadati</taxon>
        <taxon>Pseudomonadota</taxon>
        <taxon>Alphaproteobacteria</taxon>
        <taxon>Sphingomonadales</taxon>
        <taxon>Sphingomonadaceae</taxon>
        <taxon>Blastomonas</taxon>
    </lineage>
</organism>
<dbReference type="PANTHER" id="PTHR11895">
    <property type="entry name" value="TRANSAMIDASE"/>
    <property type="match status" value="1"/>
</dbReference>
<dbReference type="RefSeq" id="WP_117351828.1">
    <property type="nucleotide sequence ID" value="NZ_CP020083.1"/>
</dbReference>
<sequence>MTLDPYNAFVEHAPDAPTSSGSLTSITIGVKANIAVAGLHWTAGMALFRDRIASEDAEVVARLRAAGASITGILNMEEAALGAKTDNPWFGATHNPHRMGHTPGGSSGGSGAAVAAKLCDAALGTDTMGSIRIPAAYCGIYGFKPGPERVSQHGLELAEPGFDAIGPLARSLDLLEKVARVISEFGEAPAALGCATLADLGAVECEPAVLEGFGAARSAIGEIAHVTLPHPLSRVRYAGFIRTVRFMATHFADADPALLSDHLRRLIAYGPRRAEADWAEDQRVLAETADAVRAIVADHGTLLLPTAPQTAFAHCTTAPANQADFTCLANVAGLPALALPAGFSADGLPVGVQLIGATGSEVALFARARALDAALAAYRPPTLAKEPVP</sequence>
<dbReference type="InterPro" id="IPR000120">
    <property type="entry name" value="Amidase"/>
</dbReference>
<dbReference type="InterPro" id="IPR023631">
    <property type="entry name" value="Amidase_dom"/>
</dbReference>
<comment type="similarity">
    <text evidence="1">Belongs to the amidase family.</text>
</comment>
<accession>A0ABM6M541</accession>
<feature type="domain" description="Amidase" evidence="2">
    <location>
        <begin position="197"/>
        <end position="364"/>
    </location>
</feature>
<dbReference type="SUPFAM" id="SSF75304">
    <property type="entry name" value="Amidase signature (AS) enzymes"/>
    <property type="match status" value="1"/>
</dbReference>
<feature type="domain" description="Amidase" evidence="2">
    <location>
        <begin position="19"/>
        <end position="183"/>
    </location>
</feature>
<proteinExistence type="inferred from homology"/>
<dbReference type="Pfam" id="PF01425">
    <property type="entry name" value="Amidase"/>
    <property type="match status" value="2"/>
</dbReference>
<dbReference type="PANTHER" id="PTHR11895:SF7">
    <property type="entry name" value="GLUTAMYL-TRNA(GLN) AMIDOTRANSFERASE SUBUNIT A, MITOCHONDRIAL"/>
    <property type="match status" value="1"/>
</dbReference>
<dbReference type="EMBL" id="CP020083">
    <property type="protein sequence ID" value="ASR51022.1"/>
    <property type="molecule type" value="Genomic_DNA"/>
</dbReference>
<evidence type="ECO:0000313" key="4">
    <source>
        <dbReference type="Proteomes" id="UP000258016"/>
    </source>
</evidence>
<reference evidence="3 4" key="1">
    <citation type="submission" date="2017-03" db="EMBL/GenBank/DDBJ databases">
        <title>Complete genome sequence of Blastomonas fulva degrading microcsystin LR.</title>
        <authorList>
            <person name="Lee H.-g."/>
            <person name="Jin L."/>
            <person name="oh H.-M."/>
        </authorList>
    </citation>
    <scope>NUCLEOTIDE SEQUENCE [LARGE SCALE GENOMIC DNA]</scope>
    <source>
        <strain evidence="3 4">T2</strain>
    </source>
</reference>
<dbReference type="Proteomes" id="UP000258016">
    <property type="component" value="Chromosome"/>
</dbReference>
<dbReference type="Gene3D" id="3.90.1300.10">
    <property type="entry name" value="Amidase signature (AS) domain"/>
    <property type="match status" value="1"/>
</dbReference>
<evidence type="ECO:0000259" key="2">
    <source>
        <dbReference type="Pfam" id="PF01425"/>
    </source>
</evidence>
<protein>
    <recommendedName>
        <fullName evidence="2">Amidase domain-containing protein</fullName>
    </recommendedName>
</protein>
<evidence type="ECO:0000313" key="3">
    <source>
        <dbReference type="EMBL" id="ASR51022.1"/>
    </source>
</evidence>
<name>A0ABM6M541_9SPHN</name>
<dbReference type="InterPro" id="IPR036928">
    <property type="entry name" value="AS_sf"/>
</dbReference>
<keyword evidence="4" id="KW-1185">Reference proteome</keyword>
<gene>
    <name evidence="3" type="ORF">B5J99_05680</name>
</gene>